<evidence type="ECO:0000256" key="1">
    <source>
        <dbReference type="SAM" id="SignalP"/>
    </source>
</evidence>
<protein>
    <submittedName>
        <fullName evidence="3">Protein quiver</fullName>
    </submittedName>
</protein>
<proteinExistence type="predicted"/>
<accession>A0A7E4W2V2</accession>
<reference evidence="2" key="1">
    <citation type="journal article" date="2013" name="Genetics">
        <title>The draft genome and transcriptome of Panagrellus redivivus are shaped by the harsh demands of a free-living lifestyle.</title>
        <authorList>
            <person name="Srinivasan J."/>
            <person name="Dillman A.R."/>
            <person name="Macchietto M.G."/>
            <person name="Heikkinen L."/>
            <person name="Lakso M."/>
            <person name="Fracchia K.M."/>
            <person name="Antoshechkin I."/>
            <person name="Mortazavi A."/>
            <person name="Wong G."/>
            <person name="Sternberg P.W."/>
        </authorList>
    </citation>
    <scope>NUCLEOTIDE SEQUENCE [LARGE SCALE GENOMIC DNA]</scope>
    <source>
        <strain evidence="2">MT8872</strain>
    </source>
</reference>
<keyword evidence="1" id="KW-0732">Signal</keyword>
<name>A0A7E4W2V2_PANRE</name>
<organism evidence="2 3">
    <name type="scientific">Panagrellus redivivus</name>
    <name type="common">Microworm</name>
    <dbReference type="NCBI Taxonomy" id="6233"/>
    <lineage>
        <taxon>Eukaryota</taxon>
        <taxon>Metazoa</taxon>
        <taxon>Ecdysozoa</taxon>
        <taxon>Nematoda</taxon>
        <taxon>Chromadorea</taxon>
        <taxon>Rhabditida</taxon>
        <taxon>Tylenchina</taxon>
        <taxon>Panagrolaimomorpha</taxon>
        <taxon>Panagrolaimoidea</taxon>
        <taxon>Panagrolaimidae</taxon>
        <taxon>Panagrellus</taxon>
    </lineage>
</organism>
<reference evidence="3" key="2">
    <citation type="submission" date="2020-10" db="UniProtKB">
        <authorList>
            <consortium name="WormBaseParasite"/>
        </authorList>
    </citation>
    <scope>IDENTIFICATION</scope>
</reference>
<dbReference type="WBParaSite" id="Pan_g6682.t1">
    <property type="protein sequence ID" value="Pan_g6682.t1"/>
    <property type="gene ID" value="Pan_g6682"/>
</dbReference>
<evidence type="ECO:0000313" key="2">
    <source>
        <dbReference type="Proteomes" id="UP000492821"/>
    </source>
</evidence>
<feature type="signal peptide" evidence="1">
    <location>
        <begin position="1"/>
        <end position="23"/>
    </location>
</feature>
<evidence type="ECO:0000313" key="3">
    <source>
        <dbReference type="WBParaSite" id="Pan_g6682.t1"/>
    </source>
</evidence>
<keyword evidence="2" id="KW-1185">Reference proteome</keyword>
<dbReference type="Proteomes" id="UP000492821">
    <property type="component" value="Unassembled WGS sequence"/>
</dbReference>
<dbReference type="AlphaFoldDB" id="A0A7E4W2V2"/>
<sequence length="129" mass="13898">MGSFTKIVTVCVLLCVLVAGVFGITCYTTETDQQSGCNYCLWGNEAASVNGHGVSQSYYACLTQLQYNGITIPPEDVNKCIQQKADDGITTEKLYVCDTDLCNERCDGTRVGFGIVVVIATVITAVLQH</sequence>
<feature type="chain" id="PRO_5028814229" evidence="1">
    <location>
        <begin position="24"/>
        <end position="129"/>
    </location>
</feature>